<protein>
    <recommendedName>
        <fullName evidence="1">BTB domain-containing protein</fullName>
    </recommendedName>
</protein>
<comment type="caution">
    <text evidence="2">The sequence shown here is derived from an EMBL/GenBank/DDBJ whole genome shotgun (WGS) entry which is preliminary data.</text>
</comment>
<dbReference type="Pfam" id="PF00651">
    <property type="entry name" value="BTB"/>
    <property type="match status" value="1"/>
</dbReference>
<name>A0A8H6RKL5_9PEZI</name>
<keyword evidence="3" id="KW-1185">Reference proteome</keyword>
<dbReference type="Gene3D" id="3.30.710.10">
    <property type="entry name" value="Potassium Channel Kv1.1, Chain A"/>
    <property type="match status" value="1"/>
</dbReference>
<accession>A0A8H6RKL5</accession>
<dbReference type="OrthoDB" id="3647693at2759"/>
<evidence type="ECO:0000259" key="1">
    <source>
        <dbReference type="PROSITE" id="PS50097"/>
    </source>
</evidence>
<dbReference type="PROSITE" id="PS50097">
    <property type="entry name" value="BTB"/>
    <property type="match status" value="1"/>
</dbReference>
<feature type="domain" description="BTB" evidence="1">
    <location>
        <begin position="15"/>
        <end position="93"/>
    </location>
</feature>
<reference evidence="2" key="1">
    <citation type="submission" date="2020-04" db="EMBL/GenBank/DDBJ databases">
        <title>Draft genome resource of the tomato pathogen Pseudocercospora fuligena.</title>
        <authorList>
            <person name="Zaccaron A."/>
        </authorList>
    </citation>
    <scope>NUCLEOTIDE SEQUENCE</scope>
    <source>
        <strain evidence="2">PF001</strain>
    </source>
</reference>
<evidence type="ECO:0000313" key="2">
    <source>
        <dbReference type="EMBL" id="KAF7192578.1"/>
    </source>
</evidence>
<dbReference type="InterPro" id="IPR011333">
    <property type="entry name" value="SKP1/BTB/POZ_sf"/>
</dbReference>
<dbReference type="EMBL" id="JABCIY010000118">
    <property type="protein sequence ID" value="KAF7192578.1"/>
    <property type="molecule type" value="Genomic_DNA"/>
</dbReference>
<gene>
    <name evidence="2" type="ORF">HII31_06087</name>
</gene>
<dbReference type="Proteomes" id="UP000660729">
    <property type="component" value="Unassembled WGS sequence"/>
</dbReference>
<evidence type="ECO:0000313" key="3">
    <source>
        <dbReference type="Proteomes" id="UP000660729"/>
    </source>
</evidence>
<organism evidence="2 3">
    <name type="scientific">Pseudocercospora fuligena</name>
    <dbReference type="NCBI Taxonomy" id="685502"/>
    <lineage>
        <taxon>Eukaryota</taxon>
        <taxon>Fungi</taxon>
        <taxon>Dikarya</taxon>
        <taxon>Ascomycota</taxon>
        <taxon>Pezizomycotina</taxon>
        <taxon>Dothideomycetes</taxon>
        <taxon>Dothideomycetidae</taxon>
        <taxon>Mycosphaerellales</taxon>
        <taxon>Mycosphaerellaceae</taxon>
        <taxon>Pseudocercospora</taxon>
    </lineage>
</organism>
<dbReference type="SUPFAM" id="SSF54695">
    <property type="entry name" value="POZ domain"/>
    <property type="match status" value="1"/>
</dbReference>
<dbReference type="InterPro" id="IPR000210">
    <property type="entry name" value="BTB/POZ_dom"/>
</dbReference>
<proteinExistence type="predicted"/>
<dbReference type="AlphaFoldDB" id="A0A8H6RKL5"/>
<sequence>MANQQAYRVDIDPDGDVVFICTYGDSSTLRLRVSSKVVSLASPVFKAMLSPHFREGATLATASYVEIGLPEDDAQTMQTMLLVMHAKHDRLSSEVNLQGLVKIVDKYDCVIAVAAAAHYWISKAMEDTDQAGLENLLHDAYVLRQHELFATIARRLVLHSKRPIQGEQGVLTNVYRKLAGIRPLMTLLICLRSCTGERAQEIAAGLVDSRAGSYPCCKQPQEETPLL</sequence>